<protein>
    <submittedName>
        <fullName evidence="1">Carbonic anhydrase or acetyltransferase, isoleucine patch superfamily</fullName>
    </submittedName>
</protein>
<evidence type="ECO:0000313" key="2">
    <source>
        <dbReference type="Proteomes" id="UP000198508"/>
    </source>
</evidence>
<evidence type="ECO:0000313" key="1">
    <source>
        <dbReference type="EMBL" id="SET59852.1"/>
    </source>
</evidence>
<dbReference type="InterPro" id="IPR011004">
    <property type="entry name" value="Trimer_LpxA-like_sf"/>
</dbReference>
<accession>A0A1I0FNX4</accession>
<dbReference type="Gene3D" id="2.160.10.10">
    <property type="entry name" value="Hexapeptide repeat proteins"/>
    <property type="match status" value="1"/>
</dbReference>
<dbReference type="STRING" id="460384.SAMN05216313_10977"/>
<sequence>MRIVKLLEALRWNLSGNQGRIKMLRKRGVRLGSGCEIYRDVNFGSEPYLITLGDRVRITSGCKLITHDGGIWTLKKAGYIEEGGIYGAIRIGENTHIGMAAVIMPGVEIGKNCIIGCGAVVTRSIPDGSVAVGVPARVIETVSDYYRKHKDDIDYTAYCGPDEKQAKLEAGFRS</sequence>
<dbReference type="AlphaFoldDB" id="A0A1I0FNX4"/>
<dbReference type="InterPro" id="IPR050179">
    <property type="entry name" value="Trans_hexapeptide_repeat"/>
</dbReference>
<dbReference type="CDD" id="cd04647">
    <property type="entry name" value="LbH_MAT_like"/>
    <property type="match status" value="1"/>
</dbReference>
<reference evidence="2" key="1">
    <citation type="submission" date="2016-10" db="EMBL/GenBank/DDBJ databases">
        <authorList>
            <person name="Varghese N."/>
            <person name="Submissions S."/>
        </authorList>
    </citation>
    <scope>NUCLEOTIDE SEQUENCE [LARGE SCALE GENOMIC DNA]</scope>
    <source>
        <strain evidence="2">NLAE-zl-G277</strain>
    </source>
</reference>
<organism evidence="1 2">
    <name type="scientific">Enterocloster lavalensis</name>
    <dbReference type="NCBI Taxonomy" id="460384"/>
    <lineage>
        <taxon>Bacteria</taxon>
        <taxon>Bacillati</taxon>
        <taxon>Bacillota</taxon>
        <taxon>Clostridia</taxon>
        <taxon>Lachnospirales</taxon>
        <taxon>Lachnospiraceae</taxon>
        <taxon>Enterocloster</taxon>
    </lineage>
</organism>
<dbReference type="RefSeq" id="WP_233460693.1">
    <property type="nucleotide sequence ID" value="NZ_CABJCG010000006.1"/>
</dbReference>
<name>A0A1I0FNX4_9FIRM</name>
<proteinExistence type="predicted"/>
<keyword evidence="2" id="KW-1185">Reference proteome</keyword>
<dbReference type="SUPFAM" id="SSF51161">
    <property type="entry name" value="Trimeric LpxA-like enzymes"/>
    <property type="match status" value="1"/>
</dbReference>
<dbReference type="InterPro" id="IPR001451">
    <property type="entry name" value="Hexapep"/>
</dbReference>
<dbReference type="EMBL" id="FOIM01000009">
    <property type="protein sequence ID" value="SET59852.1"/>
    <property type="molecule type" value="Genomic_DNA"/>
</dbReference>
<dbReference type="PANTHER" id="PTHR43300">
    <property type="entry name" value="ACETYLTRANSFERASE"/>
    <property type="match status" value="1"/>
</dbReference>
<dbReference type="PANTHER" id="PTHR43300:SF7">
    <property type="entry name" value="UDP-N-ACETYLBACILLOSAMINE N-ACETYLTRANSFERASE"/>
    <property type="match status" value="1"/>
</dbReference>
<dbReference type="Pfam" id="PF00132">
    <property type="entry name" value="Hexapep"/>
    <property type="match status" value="1"/>
</dbReference>
<gene>
    <name evidence="1" type="ORF">SAMN05216313_10977</name>
</gene>
<keyword evidence="1" id="KW-0808">Transferase</keyword>
<dbReference type="Proteomes" id="UP000198508">
    <property type="component" value="Unassembled WGS sequence"/>
</dbReference>
<dbReference type="GO" id="GO:0016740">
    <property type="term" value="F:transferase activity"/>
    <property type="evidence" value="ECO:0007669"/>
    <property type="project" value="UniProtKB-KW"/>
</dbReference>